<keyword evidence="3 7" id="KW-0812">Transmembrane</keyword>
<feature type="region of interest" description="Disordered" evidence="6">
    <location>
        <begin position="105"/>
        <end position="143"/>
    </location>
</feature>
<reference evidence="9 10" key="1">
    <citation type="submission" date="2020-08" db="EMBL/GenBank/DDBJ databases">
        <title>Sequencing the genomes of 1000 actinobacteria strains.</title>
        <authorList>
            <person name="Klenk H.-P."/>
        </authorList>
    </citation>
    <scope>NUCLEOTIDE SEQUENCE [LARGE SCALE GENOMIC DNA]</scope>
    <source>
        <strain evidence="9 10">DSM 43675</strain>
    </source>
</reference>
<evidence type="ECO:0000256" key="5">
    <source>
        <dbReference type="ARBA" id="ARBA00023136"/>
    </source>
</evidence>
<dbReference type="GO" id="GO:0005886">
    <property type="term" value="C:plasma membrane"/>
    <property type="evidence" value="ECO:0007669"/>
    <property type="project" value="UniProtKB-SubCell"/>
</dbReference>
<dbReference type="InterPro" id="IPR025383">
    <property type="entry name" value="MrpA_C/MbhD"/>
</dbReference>
<evidence type="ECO:0000256" key="6">
    <source>
        <dbReference type="SAM" id="MobiDB-lite"/>
    </source>
</evidence>
<proteinExistence type="predicted"/>
<evidence type="ECO:0000259" key="8">
    <source>
        <dbReference type="Pfam" id="PF13244"/>
    </source>
</evidence>
<name>A0A7X0FWF3_9ACTN</name>
<gene>
    <name evidence="9" type="ORF">BKA00_001885</name>
</gene>
<feature type="transmembrane region" description="Helical" evidence="7">
    <location>
        <begin position="55"/>
        <end position="72"/>
    </location>
</feature>
<feature type="transmembrane region" description="Helical" evidence="7">
    <location>
        <begin position="27"/>
        <end position="48"/>
    </location>
</feature>
<dbReference type="Proteomes" id="UP000546324">
    <property type="component" value="Unassembled WGS sequence"/>
</dbReference>
<dbReference type="EMBL" id="JACHMQ010000001">
    <property type="protein sequence ID" value="MBB6394971.1"/>
    <property type="molecule type" value="Genomic_DNA"/>
</dbReference>
<feature type="compositionally biased region" description="Basic and acidic residues" evidence="6">
    <location>
        <begin position="105"/>
        <end position="120"/>
    </location>
</feature>
<feature type="transmembrane region" description="Helical" evidence="7">
    <location>
        <begin position="78"/>
        <end position="100"/>
    </location>
</feature>
<keyword evidence="4 7" id="KW-1133">Transmembrane helix</keyword>
<comment type="caution">
    <text evidence="9">The sequence shown here is derived from an EMBL/GenBank/DDBJ whole genome shotgun (WGS) entry which is preliminary data.</text>
</comment>
<evidence type="ECO:0000256" key="4">
    <source>
        <dbReference type="ARBA" id="ARBA00022989"/>
    </source>
</evidence>
<dbReference type="InterPro" id="IPR042106">
    <property type="entry name" value="Nuo/plastoQ_OxRdtase_6_NuoJ"/>
</dbReference>
<dbReference type="RefSeq" id="WP_230298831.1">
    <property type="nucleotide sequence ID" value="NZ_JACHMQ010000001.1"/>
</dbReference>
<dbReference type="Gene3D" id="1.20.120.1200">
    <property type="entry name" value="NADH-ubiquinone/plastoquinone oxidoreductase chain 6, subunit NuoJ"/>
    <property type="match status" value="1"/>
</dbReference>
<evidence type="ECO:0000256" key="3">
    <source>
        <dbReference type="ARBA" id="ARBA00022692"/>
    </source>
</evidence>
<evidence type="ECO:0000313" key="9">
    <source>
        <dbReference type="EMBL" id="MBB6394971.1"/>
    </source>
</evidence>
<evidence type="ECO:0000256" key="1">
    <source>
        <dbReference type="ARBA" id="ARBA00004651"/>
    </source>
</evidence>
<dbReference type="AlphaFoldDB" id="A0A7X0FWF3"/>
<accession>A0A7X0FWF3</accession>
<keyword evidence="5 7" id="KW-0472">Membrane</keyword>
<evidence type="ECO:0000313" key="10">
    <source>
        <dbReference type="Proteomes" id="UP000546324"/>
    </source>
</evidence>
<dbReference type="Pfam" id="PF13244">
    <property type="entry name" value="MbhD"/>
    <property type="match status" value="1"/>
</dbReference>
<comment type="subcellular location">
    <subcellularLocation>
        <location evidence="1">Cell membrane</location>
        <topology evidence="1">Multi-pass membrane protein</topology>
    </subcellularLocation>
</comment>
<protein>
    <submittedName>
        <fullName evidence="9">Putative MnhB-related membrane protein</fullName>
    </submittedName>
</protein>
<organism evidence="9 10">
    <name type="scientific">Actinomadura coerulea</name>
    <dbReference type="NCBI Taxonomy" id="46159"/>
    <lineage>
        <taxon>Bacteria</taxon>
        <taxon>Bacillati</taxon>
        <taxon>Actinomycetota</taxon>
        <taxon>Actinomycetes</taxon>
        <taxon>Streptosporangiales</taxon>
        <taxon>Thermomonosporaceae</taxon>
        <taxon>Actinomadura</taxon>
    </lineage>
</organism>
<evidence type="ECO:0000256" key="7">
    <source>
        <dbReference type="SAM" id="Phobius"/>
    </source>
</evidence>
<keyword evidence="2" id="KW-1003">Cell membrane</keyword>
<sequence length="143" mass="14375">MTATLTLAAGIGAGTAAAPDALSGPLADALIAAALALAALMATAVVLTRDPVRQAIVLSGYGMVLGLLFLILQAPDVAMSQIGVGTVLVPLLVVLALHATRRYRDTDKDRSGAERAEPRRQGASGPSTDGPSGGPHDGGQARR</sequence>
<feature type="domain" description="MrpA C-terminal/MbhD" evidence="8">
    <location>
        <begin position="37"/>
        <end position="102"/>
    </location>
</feature>
<evidence type="ECO:0000256" key="2">
    <source>
        <dbReference type="ARBA" id="ARBA00022475"/>
    </source>
</evidence>
<keyword evidence="10" id="KW-1185">Reference proteome</keyword>